<evidence type="ECO:0000256" key="2">
    <source>
        <dbReference type="ARBA" id="ARBA00022833"/>
    </source>
</evidence>
<dbReference type="GO" id="GO:0003939">
    <property type="term" value="F:L-iditol 2-dehydrogenase (NAD+) activity"/>
    <property type="evidence" value="ECO:0007669"/>
    <property type="project" value="UniProtKB-EC"/>
</dbReference>
<evidence type="ECO:0000256" key="3">
    <source>
        <dbReference type="ARBA" id="ARBA00023002"/>
    </source>
</evidence>
<name>A0A379DAR2_9FIRM</name>
<protein>
    <submittedName>
        <fullName evidence="6">Sorbitol dehydrogenase</fullName>
        <ecNumber evidence="6">1.1.1.14</ecNumber>
    </submittedName>
</protein>
<evidence type="ECO:0000256" key="1">
    <source>
        <dbReference type="ARBA" id="ARBA00022723"/>
    </source>
</evidence>
<dbReference type="Proteomes" id="UP000254777">
    <property type="component" value="Unassembled WGS sequence"/>
</dbReference>
<comment type="similarity">
    <text evidence="4">Belongs to the zinc-containing alcohol dehydrogenase family.</text>
</comment>
<proteinExistence type="inferred from homology"/>
<dbReference type="InterPro" id="IPR013154">
    <property type="entry name" value="ADH-like_N"/>
</dbReference>
<dbReference type="SUPFAM" id="SSF51735">
    <property type="entry name" value="NAD(P)-binding Rossmann-fold domains"/>
    <property type="match status" value="1"/>
</dbReference>
<dbReference type="InterPro" id="IPR011032">
    <property type="entry name" value="GroES-like_sf"/>
</dbReference>
<dbReference type="InterPro" id="IPR013149">
    <property type="entry name" value="ADH-like_C"/>
</dbReference>
<dbReference type="Gene3D" id="3.90.180.10">
    <property type="entry name" value="Medium-chain alcohol dehydrogenases, catalytic domain"/>
    <property type="match status" value="1"/>
</dbReference>
<sequence>MKAIQIKKPYEIEMIELETPKITKPEQVLVKVRAFGICGSDVGIYKGANPFATYPRIIGHEVSGEIIEIGEKVDSLKVGDKVVLEPIEFCGECYACTHGRHNVCKSLEVYGVHRDGGFCEYMVTDQSKWHKVDDSLTFAQAAVAEPFTIGEQCNSRANVQEGDWVLITGAGPMGILAHEVAKMRGANVIVSEINPKRVKAAREMGIENIVNPSTDNLGEVIDELTHGEGINVFFDGTGVQSVIEEGIGYLSPAARFVPLAFGDKDIPLNYKTLNKKEIGVLGTRLQYEKFDNVVSYLHEKTDLIDKYVTHIFPAENYKEAFETFMDPDTDAIKVVLTFD</sequence>
<dbReference type="Pfam" id="PF00107">
    <property type="entry name" value="ADH_zinc_N"/>
    <property type="match status" value="1"/>
</dbReference>
<dbReference type="CDD" id="cd08261">
    <property type="entry name" value="Zn_ADH7"/>
    <property type="match status" value="1"/>
</dbReference>
<dbReference type="InterPro" id="IPR050129">
    <property type="entry name" value="Zn_alcohol_dh"/>
</dbReference>
<dbReference type="Pfam" id="PF08240">
    <property type="entry name" value="ADH_N"/>
    <property type="match status" value="1"/>
</dbReference>
<keyword evidence="1 4" id="KW-0479">Metal-binding</keyword>
<organism evidence="6 7">
    <name type="scientific">Peptoniphilus indolicus</name>
    <dbReference type="NCBI Taxonomy" id="33030"/>
    <lineage>
        <taxon>Bacteria</taxon>
        <taxon>Bacillati</taxon>
        <taxon>Bacillota</taxon>
        <taxon>Tissierellia</taxon>
        <taxon>Tissierellales</taxon>
        <taxon>Peptoniphilaceae</taxon>
        <taxon>Peptoniphilus</taxon>
    </lineage>
</organism>
<dbReference type="AlphaFoldDB" id="A0A379DAR2"/>
<dbReference type="SUPFAM" id="SSF50129">
    <property type="entry name" value="GroES-like"/>
    <property type="match status" value="1"/>
</dbReference>
<dbReference type="PROSITE" id="PS00059">
    <property type="entry name" value="ADH_ZINC"/>
    <property type="match status" value="1"/>
</dbReference>
<reference evidence="6 7" key="1">
    <citation type="submission" date="2018-06" db="EMBL/GenBank/DDBJ databases">
        <authorList>
            <consortium name="Pathogen Informatics"/>
            <person name="Doyle S."/>
        </authorList>
    </citation>
    <scope>NUCLEOTIDE SEQUENCE [LARGE SCALE GENOMIC DNA]</scope>
    <source>
        <strain evidence="6 7">NCTC11088</strain>
    </source>
</reference>
<dbReference type="SMART" id="SM00829">
    <property type="entry name" value="PKS_ER"/>
    <property type="match status" value="1"/>
</dbReference>
<dbReference type="RefSeq" id="WP_004820547.1">
    <property type="nucleotide sequence ID" value="NZ_UGTH01000001.1"/>
</dbReference>
<dbReference type="PANTHER" id="PTHR43401:SF2">
    <property type="entry name" value="L-THREONINE 3-DEHYDROGENASE"/>
    <property type="match status" value="1"/>
</dbReference>
<dbReference type="InterPro" id="IPR002328">
    <property type="entry name" value="ADH_Zn_CS"/>
</dbReference>
<evidence type="ECO:0000313" key="7">
    <source>
        <dbReference type="Proteomes" id="UP000254777"/>
    </source>
</evidence>
<dbReference type="PANTHER" id="PTHR43401">
    <property type="entry name" value="L-THREONINE 3-DEHYDROGENASE"/>
    <property type="match status" value="1"/>
</dbReference>
<dbReference type="EC" id="1.1.1.14" evidence="6"/>
<evidence type="ECO:0000313" key="6">
    <source>
        <dbReference type="EMBL" id="SUB75106.1"/>
    </source>
</evidence>
<comment type="cofactor">
    <cofactor evidence="4">
        <name>Zn(2+)</name>
        <dbReference type="ChEBI" id="CHEBI:29105"/>
    </cofactor>
</comment>
<dbReference type="GO" id="GO:0008270">
    <property type="term" value="F:zinc ion binding"/>
    <property type="evidence" value="ECO:0007669"/>
    <property type="project" value="InterPro"/>
</dbReference>
<dbReference type="EMBL" id="UGTH01000001">
    <property type="protein sequence ID" value="SUB75106.1"/>
    <property type="molecule type" value="Genomic_DNA"/>
</dbReference>
<dbReference type="InterPro" id="IPR020843">
    <property type="entry name" value="ER"/>
</dbReference>
<dbReference type="InterPro" id="IPR036291">
    <property type="entry name" value="NAD(P)-bd_dom_sf"/>
</dbReference>
<evidence type="ECO:0000256" key="4">
    <source>
        <dbReference type="RuleBase" id="RU361277"/>
    </source>
</evidence>
<keyword evidence="2 4" id="KW-0862">Zinc</keyword>
<accession>A0A379DAR2</accession>
<dbReference type="Gene3D" id="3.40.50.720">
    <property type="entry name" value="NAD(P)-binding Rossmann-like Domain"/>
    <property type="match status" value="1"/>
</dbReference>
<keyword evidence="3 6" id="KW-0560">Oxidoreductase</keyword>
<evidence type="ECO:0000259" key="5">
    <source>
        <dbReference type="SMART" id="SM00829"/>
    </source>
</evidence>
<gene>
    <name evidence="6" type="primary">gutB</name>
    <name evidence="6" type="ORF">NCTC11088_00892</name>
</gene>
<feature type="domain" description="Enoyl reductase (ER)" evidence="5">
    <location>
        <begin position="10"/>
        <end position="336"/>
    </location>
</feature>